<dbReference type="Proteomes" id="UP000886476">
    <property type="component" value="Unassembled WGS sequence"/>
</dbReference>
<dbReference type="Pfam" id="PF01471">
    <property type="entry name" value="PG_binding_1"/>
    <property type="match status" value="1"/>
</dbReference>
<feature type="domain" description="Peptidoglycan binding-like" evidence="2">
    <location>
        <begin position="163"/>
        <end position="217"/>
    </location>
</feature>
<comment type="caution">
    <text evidence="3">The sequence shown here is derived from an EMBL/GenBank/DDBJ whole genome shotgun (WGS) entry which is preliminary data.</text>
</comment>
<evidence type="ECO:0000313" key="4">
    <source>
        <dbReference type="Proteomes" id="UP000886476"/>
    </source>
</evidence>
<feature type="region of interest" description="Disordered" evidence="1">
    <location>
        <begin position="16"/>
        <end position="46"/>
    </location>
</feature>
<organism evidence="3 4">
    <name type="scientific">Bradyrhizobium aeschynomenes</name>
    <dbReference type="NCBI Taxonomy" id="2734909"/>
    <lineage>
        <taxon>Bacteria</taxon>
        <taxon>Pseudomonadati</taxon>
        <taxon>Pseudomonadota</taxon>
        <taxon>Alphaproteobacteria</taxon>
        <taxon>Hyphomicrobiales</taxon>
        <taxon>Nitrobacteraceae</taxon>
        <taxon>Bradyrhizobium</taxon>
    </lineage>
</organism>
<dbReference type="SUPFAM" id="SSF47090">
    <property type="entry name" value="PGBD-like"/>
    <property type="match status" value="1"/>
</dbReference>
<evidence type="ECO:0000256" key="1">
    <source>
        <dbReference type="SAM" id="MobiDB-lite"/>
    </source>
</evidence>
<feature type="compositionally biased region" description="Basic and acidic residues" evidence="1">
    <location>
        <begin position="16"/>
        <end position="26"/>
    </location>
</feature>
<dbReference type="EMBL" id="JABFDN010000001">
    <property type="protein sequence ID" value="NPU63395.1"/>
    <property type="molecule type" value="Genomic_DNA"/>
</dbReference>
<evidence type="ECO:0000259" key="2">
    <source>
        <dbReference type="Pfam" id="PF01471"/>
    </source>
</evidence>
<protein>
    <submittedName>
        <fullName evidence="3">Peptidoglycan-binding protein</fullName>
    </submittedName>
</protein>
<proteinExistence type="predicted"/>
<dbReference type="InterPro" id="IPR002477">
    <property type="entry name" value="Peptidoglycan-bd-like"/>
</dbReference>
<keyword evidence="4" id="KW-1185">Reference proteome</keyword>
<sequence length="218" mass="23301">MTWRLARGLEKLRDQVNEQWPDRSKASDGSVGDTSHSARKSDHNPDAAGVVHAIDITHDPRGGLDSYAFADALLRRQDHRLLYVISNRRIGSGPSGPQPGVWRPYHGANAHDHHVHVSIVSGQLADDVSEWAIPSPEDLGSHAAAAAASYVAPPATVRLGDDGPAVQWLQQRLVAHGFTLTVDGDFGPATRAAVRTFQGRQGLAADGIAGPLTWKALA</sequence>
<name>A0ABX2C783_9BRAD</name>
<dbReference type="InterPro" id="IPR036366">
    <property type="entry name" value="PGBDSf"/>
</dbReference>
<dbReference type="Gene3D" id="1.10.101.10">
    <property type="entry name" value="PGBD-like superfamily/PGBD"/>
    <property type="match status" value="1"/>
</dbReference>
<gene>
    <name evidence="3" type="ORF">HL667_00095</name>
</gene>
<dbReference type="RefSeq" id="WP_172107861.1">
    <property type="nucleotide sequence ID" value="NZ_JABFDN010000001.1"/>
</dbReference>
<accession>A0ABX2C783</accession>
<evidence type="ECO:0000313" key="3">
    <source>
        <dbReference type="EMBL" id="NPU63395.1"/>
    </source>
</evidence>
<dbReference type="InterPro" id="IPR036365">
    <property type="entry name" value="PGBD-like_sf"/>
</dbReference>
<reference evidence="3" key="1">
    <citation type="submission" date="2020-05" db="EMBL/GenBank/DDBJ databases">
        <title>Nod-independent and nitrogen-fixing Bradyrhizobium aeschynomene sp. nov. isolated from nodules of Aeschynomene indica.</title>
        <authorList>
            <person name="Zhang Z."/>
        </authorList>
    </citation>
    <scope>NUCLEOTIDE SEQUENCE</scope>
    <source>
        <strain evidence="3">83012</strain>
    </source>
</reference>